<name>A0A6G1JQA5_9PLEO</name>
<dbReference type="AlphaFoldDB" id="A0A6G1JQA5"/>
<accession>A0A6G1JQA5</accession>
<protein>
    <submittedName>
        <fullName evidence="1">Uncharacterized protein</fullName>
    </submittedName>
</protein>
<organism evidence="1 2">
    <name type="scientific">Pleomassaria siparia CBS 279.74</name>
    <dbReference type="NCBI Taxonomy" id="1314801"/>
    <lineage>
        <taxon>Eukaryota</taxon>
        <taxon>Fungi</taxon>
        <taxon>Dikarya</taxon>
        <taxon>Ascomycota</taxon>
        <taxon>Pezizomycotina</taxon>
        <taxon>Dothideomycetes</taxon>
        <taxon>Pleosporomycetidae</taxon>
        <taxon>Pleosporales</taxon>
        <taxon>Pleomassariaceae</taxon>
        <taxon>Pleomassaria</taxon>
    </lineage>
</organism>
<dbReference type="Proteomes" id="UP000799428">
    <property type="component" value="Unassembled WGS sequence"/>
</dbReference>
<evidence type="ECO:0000313" key="1">
    <source>
        <dbReference type="EMBL" id="KAF2702786.1"/>
    </source>
</evidence>
<keyword evidence="2" id="KW-1185">Reference proteome</keyword>
<reference evidence="1" key="1">
    <citation type="journal article" date="2020" name="Stud. Mycol.">
        <title>101 Dothideomycetes genomes: a test case for predicting lifestyles and emergence of pathogens.</title>
        <authorList>
            <person name="Haridas S."/>
            <person name="Albert R."/>
            <person name="Binder M."/>
            <person name="Bloem J."/>
            <person name="Labutti K."/>
            <person name="Salamov A."/>
            <person name="Andreopoulos B."/>
            <person name="Baker S."/>
            <person name="Barry K."/>
            <person name="Bills G."/>
            <person name="Bluhm B."/>
            <person name="Cannon C."/>
            <person name="Castanera R."/>
            <person name="Culley D."/>
            <person name="Daum C."/>
            <person name="Ezra D."/>
            <person name="Gonzalez J."/>
            <person name="Henrissat B."/>
            <person name="Kuo A."/>
            <person name="Liang C."/>
            <person name="Lipzen A."/>
            <person name="Lutzoni F."/>
            <person name="Magnuson J."/>
            <person name="Mondo S."/>
            <person name="Nolan M."/>
            <person name="Ohm R."/>
            <person name="Pangilinan J."/>
            <person name="Park H.-J."/>
            <person name="Ramirez L."/>
            <person name="Alfaro M."/>
            <person name="Sun H."/>
            <person name="Tritt A."/>
            <person name="Yoshinaga Y."/>
            <person name="Zwiers L.-H."/>
            <person name="Turgeon B."/>
            <person name="Goodwin S."/>
            <person name="Spatafora J."/>
            <person name="Crous P."/>
            <person name="Grigoriev I."/>
        </authorList>
    </citation>
    <scope>NUCLEOTIDE SEQUENCE</scope>
    <source>
        <strain evidence="1">CBS 279.74</strain>
    </source>
</reference>
<proteinExistence type="predicted"/>
<dbReference type="EMBL" id="MU005792">
    <property type="protein sequence ID" value="KAF2702786.1"/>
    <property type="molecule type" value="Genomic_DNA"/>
</dbReference>
<evidence type="ECO:0000313" key="2">
    <source>
        <dbReference type="Proteomes" id="UP000799428"/>
    </source>
</evidence>
<gene>
    <name evidence="1" type="ORF">K504DRAFT_189895</name>
</gene>
<sequence length="149" mass="17504">MNGRSRDITDIKSHWSNINGTPWERLLFSFPRMLTYPLVPSCQSHLICRHRHVSLCQRYYKKNRDSRTAEEDGQLLASRLAIPWERNIECKSRKIREIYYRLGYCRGHFEQVVDAEVIVRADRTYPETSSSSRLQKAGMCVSSRRVLAP</sequence>